<name>E7RXQ2_9BURK</name>
<gene>
    <name evidence="3" type="ORF">HMPREF0551_1473</name>
</gene>
<organism evidence="3 4">
    <name type="scientific">Lautropia mirabilis ATCC 51599</name>
    <dbReference type="NCBI Taxonomy" id="887898"/>
    <lineage>
        <taxon>Bacteria</taxon>
        <taxon>Pseudomonadati</taxon>
        <taxon>Pseudomonadota</taxon>
        <taxon>Betaproteobacteria</taxon>
        <taxon>Burkholderiales</taxon>
        <taxon>Burkholderiaceae</taxon>
        <taxon>Lautropia</taxon>
    </lineage>
</organism>
<protein>
    <recommendedName>
        <fullName evidence="2">DUF1468 domain-containing protein</fullName>
    </recommendedName>
</protein>
<feature type="transmembrane region" description="Helical" evidence="1">
    <location>
        <begin position="35"/>
        <end position="55"/>
    </location>
</feature>
<dbReference type="RefSeq" id="WP_005673755.1">
    <property type="nucleotide sequence ID" value="NZ_CP146288.1"/>
</dbReference>
<evidence type="ECO:0000256" key="1">
    <source>
        <dbReference type="SAM" id="Phobius"/>
    </source>
</evidence>
<dbReference type="AlphaFoldDB" id="E7RXQ2"/>
<dbReference type="InterPro" id="IPR009936">
    <property type="entry name" value="DUF1468"/>
</dbReference>
<dbReference type="HOGENOM" id="CLU_110735_3_1_4"/>
<feature type="transmembrane region" description="Helical" evidence="1">
    <location>
        <begin position="67"/>
        <end position="85"/>
    </location>
</feature>
<comment type="caution">
    <text evidence="3">The sequence shown here is derived from an EMBL/GenBank/DDBJ whole genome shotgun (WGS) entry which is preliminary data.</text>
</comment>
<dbReference type="STRING" id="887898.HMPREF0551_1473"/>
<feature type="domain" description="DUF1468" evidence="2">
    <location>
        <begin position="6"/>
        <end position="137"/>
    </location>
</feature>
<evidence type="ECO:0000259" key="2">
    <source>
        <dbReference type="Pfam" id="PF07331"/>
    </source>
</evidence>
<sequence length="145" mass="15096">MNNRILGLGALSLAAFMLWFGYGLQAPVAYEPLGPAAFPMVVAAIMALCGVRLLLKGGGHAEPLPPGALGRILAVVLVLVAYAVVFEPLGFIPATALMVCLVGRLFGGSWVKTLTAGVVGSILLFLLFDRGLDVVLPPGILEAWL</sequence>
<dbReference type="Pfam" id="PF07331">
    <property type="entry name" value="TctB"/>
    <property type="match status" value="1"/>
</dbReference>
<keyword evidence="4" id="KW-1185">Reference proteome</keyword>
<feature type="transmembrane region" description="Helical" evidence="1">
    <location>
        <begin position="114"/>
        <end position="132"/>
    </location>
</feature>
<dbReference type="Proteomes" id="UP000011021">
    <property type="component" value="Unassembled WGS sequence"/>
</dbReference>
<keyword evidence="1" id="KW-1133">Transmembrane helix</keyword>
<evidence type="ECO:0000313" key="3">
    <source>
        <dbReference type="EMBL" id="EFV94726.1"/>
    </source>
</evidence>
<reference evidence="3 4" key="1">
    <citation type="submission" date="2010-12" db="EMBL/GenBank/DDBJ databases">
        <authorList>
            <person name="Muzny D."/>
            <person name="Qin X."/>
            <person name="Deng J."/>
            <person name="Jiang H."/>
            <person name="Liu Y."/>
            <person name="Qu J."/>
            <person name="Song X.-Z."/>
            <person name="Zhang L."/>
            <person name="Thornton R."/>
            <person name="Coyle M."/>
            <person name="Francisco L."/>
            <person name="Jackson L."/>
            <person name="Javaid M."/>
            <person name="Korchina V."/>
            <person name="Kovar C."/>
            <person name="Mata R."/>
            <person name="Mathew T."/>
            <person name="Ngo R."/>
            <person name="Nguyen L."/>
            <person name="Nguyen N."/>
            <person name="Okwuonu G."/>
            <person name="Ongeri F."/>
            <person name="Pham C."/>
            <person name="Simmons D."/>
            <person name="Wilczek-Boney K."/>
            <person name="Hale W."/>
            <person name="Jakkamsetti A."/>
            <person name="Pham P."/>
            <person name="Ruth R."/>
            <person name="San Lucas F."/>
            <person name="Warren J."/>
            <person name="Zhang J."/>
            <person name="Zhao Z."/>
            <person name="Zhou C."/>
            <person name="Zhu D."/>
            <person name="Lee S."/>
            <person name="Bess C."/>
            <person name="Blankenburg K."/>
            <person name="Forbes L."/>
            <person name="Fu Q."/>
            <person name="Gubbala S."/>
            <person name="Hirani K."/>
            <person name="Jayaseelan J.C."/>
            <person name="Lara F."/>
            <person name="Munidasa M."/>
            <person name="Palculict T."/>
            <person name="Patil S."/>
            <person name="Pu L.-L."/>
            <person name="Saada N."/>
            <person name="Tang L."/>
            <person name="Weissenberger G."/>
            <person name="Zhu Y."/>
            <person name="Hemphill L."/>
            <person name="Shang Y."/>
            <person name="Youmans B."/>
            <person name="Ayvaz T."/>
            <person name="Ross M."/>
            <person name="Santibanez J."/>
            <person name="Aqrawi P."/>
            <person name="Gross S."/>
            <person name="Joshi V."/>
            <person name="Fowler G."/>
            <person name="Nazareth L."/>
            <person name="Reid J."/>
            <person name="Worley K."/>
            <person name="Petrosino J."/>
            <person name="Highlander S."/>
            <person name="Gibbs R."/>
        </authorList>
    </citation>
    <scope>NUCLEOTIDE SEQUENCE [LARGE SCALE GENOMIC DNA]</scope>
    <source>
        <strain evidence="3 4">ATCC 51599</strain>
    </source>
</reference>
<evidence type="ECO:0000313" key="4">
    <source>
        <dbReference type="Proteomes" id="UP000011021"/>
    </source>
</evidence>
<dbReference type="EMBL" id="AEQP01000010">
    <property type="protein sequence ID" value="EFV94726.1"/>
    <property type="molecule type" value="Genomic_DNA"/>
</dbReference>
<accession>E7RXQ2</accession>
<keyword evidence="1" id="KW-0812">Transmembrane</keyword>
<proteinExistence type="predicted"/>
<dbReference type="eggNOG" id="ENOG5032SKA">
    <property type="taxonomic scope" value="Bacteria"/>
</dbReference>
<keyword evidence="1" id="KW-0472">Membrane</keyword>